<gene>
    <name evidence="11" type="ORF">LELG_00321</name>
</gene>
<keyword evidence="7" id="KW-0949">S-adenosyl-L-methionine</keyword>
<comment type="subcellular location">
    <subcellularLocation>
        <location evidence="2">Cytoplasm</location>
    </subcellularLocation>
    <subcellularLocation>
        <location evidence="1">Nucleus</location>
    </subcellularLocation>
</comment>
<dbReference type="GeneID" id="5235276"/>
<evidence type="ECO:0000256" key="8">
    <source>
        <dbReference type="ARBA" id="ARBA00023242"/>
    </source>
</evidence>
<evidence type="ECO:0000313" key="11">
    <source>
        <dbReference type="EMBL" id="EDK42143.1"/>
    </source>
</evidence>
<name>A5DSI5_LODEL</name>
<evidence type="ECO:0000256" key="1">
    <source>
        <dbReference type="ARBA" id="ARBA00004123"/>
    </source>
</evidence>
<protein>
    <recommendedName>
        <fullName evidence="3">protein-histidine N-methyltransferase</fullName>
        <ecNumber evidence="3">2.1.1.85</ecNumber>
    </recommendedName>
</protein>
<evidence type="ECO:0000256" key="4">
    <source>
        <dbReference type="ARBA" id="ARBA00022490"/>
    </source>
</evidence>
<dbReference type="GO" id="GO:0005634">
    <property type="term" value="C:nucleus"/>
    <property type="evidence" value="ECO:0007669"/>
    <property type="project" value="UniProtKB-SubCell"/>
</dbReference>
<evidence type="ECO:0000313" key="12">
    <source>
        <dbReference type="Proteomes" id="UP000001996"/>
    </source>
</evidence>
<evidence type="ECO:0000256" key="9">
    <source>
        <dbReference type="ARBA" id="ARBA00038126"/>
    </source>
</evidence>
<keyword evidence="4" id="KW-0963">Cytoplasm</keyword>
<keyword evidence="6" id="KW-0808">Transferase</keyword>
<keyword evidence="8" id="KW-0539">Nucleus</keyword>
<evidence type="ECO:0000256" key="2">
    <source>
        <dbReference type="ARBA" id="ARBA00004496"/>
    </source>
</evidence>
<feature type="region of interest" description="Disordered" evidence="10">
    <location>
        <begin position="1"/>
        <end position="23"/>
    </location>
</feature>
<sequence length="392" mass="44257">MSFKFEFNNDNSSDDEFPTTDSASLLKPKAPVLRALDTFEVRSENKPQLHTLESLLSTLKDVRLTFVNHVTPGGNVVYRRELYDVKHQVMTEEESPTSQDLQQLLIEENRADLQSNVYEGGFKSWECSYDVVDKLSSLINNENANATSTSENSTHNNSGDSDNELGGVFGLNILDMGCGTALPASFLLMKKYELCNKQKMKLILSDFNYDVLRLVTLPNLLIHWCSQLPVKELHKLTTDEENTRFNNDEVMVTERLIQAFVKSLLEFGVELIFISGSWGREFNEIVELYSVDFIISSETIYSPVTLPIVAESILEIFNKQLLLQNSSSNKRKHCTAIVAAKSIYFGVGGSVIEFLTYLEKIKSEDKTNIGIDAEEINDAQLKRSLITIEYGK</sequence>
<dbReference type="OrthoDB" id="1723750at2759"/>
<dbReference type="PANTHER" id="PTHR14614">
    <property type="entry name" value="HEPATOCELLULAR CARCINOMA-ASSOCIATED ANTIGEN"/>
    <property type="match status" value="1"/>
</dbReference>
<organism evidence="11 12">
    <name type="scientific">Lodderomyces elongisporus (strain ATCC 11503 / CBS 2605 / JCM 1781 / NBRC 1676 / NRRL YB-4239)</name>
    <name type="common">Yeast</name>
    <name type="synonym">Saccharomyces elongisporus</name>
    <dbReference type="NCBI Taxonomy" id="379508"/>
    <lineage>
        <taxon>Eukaryota</taxon>
        <taxon>Fungi</taxon>
        <taxon>Dikarya</taxon>
        <taxon>Ascomycota</taxon>
        <taxon>Saccharomycotina</taxon>
        <taxon>Pichiomycetes</taxon>
        <taxon>Debaryomycetaceae</taxon>
        <taxon>Candida/Lodderomyces clade</taxon>
        <taxon>Lodderomyces</taxon>
    </lineage>
</organism>
<dbReference type="KEGG" id="lel:PVL30_000312"/>
<dbReference type="PANTHER" id="PTHR14614:SF39">
    <property type="entry name" value="HISTIDINE PROTEIN METHYLTRANSFERASE 1 HOMOLOG"/>
    <property type="match status" value="1"/>
</dbReference>
<dbReference type="EMBL" id="CH981524">
    <property type="protein sequence ID" value="EDK42143.1"/>
    <property type="molecule type" value="Genomic_DNA"/>
</dbReference>
<keyword evidence="12" id="KW-1185">Reference proteome</keyword>
<evidence type="ECO:0000256" key="7">
    <source>
        <dbReference type="ARBA" id="ARBA00022691"/>
    </source>
</evidence>
<proteinExistence type="inferred from homology"/>
<dbReference type="EC" id="2.1.1.85" evidence="3"/>
<dbReference type="Gene3D" id="3.40.50.150">
    <property type="entry name" value="Vaccinia Virus protein VP39"/>
    <property type="match status" value="1"/>
</dbReference>
<evidence type="ECO:0000256" key="5">
    <source>
        <dbReference type="ARBA" id="ARBA00022603"/>
    </source>
</evidence>
<dbReference type="AlphaFoldDB" id="A5DSI5"/>
<evidence type="ECO:0000256" key="10">
    <source>
        <dbReference type="SAM" id="MobiDB-lite"/>
    </source>
</evidence>
<dbReference type="InParanoid" id="A5DSI5"/>
<dbReference type="FunCoup" id="A5DSI5">
    <property type="interactions" value="1550"/>
</dbReference>
<dbReference type="eggNOG" id="KOG2920">
    <property type="taxonomic scope" value="Eukaryota"/>
</dbReference>
<comment type="similarity">
    <text evidence="9">Belongs to the methyltransferase superfamily. METTL18 family.</text>
</comment>
<evidence type="ECO:0000256" key="3">
    <source>
        <dbReference type="ARBA" id="ARBA00012533"/>
    </source>
</evidence>
<dbReference type="HOGENOM" id="CLU_038704_1_1_1"/>
<dbReference type="STRING" id="379508.A5DSI5"/>
<dbReference type="InterPro" id="IPR029063">
    <property type="entry name" value="SAM-dependent_MTases_sf"/>
</dbReference>
<dbReference type="OMA" id="ADVKFQM"/>
<dbReference type="VEuPathDB" id="FungiDB:LELG_00321"/>
<reference evidence="11 12" key="1">
    <citation type="journal article" date="2009" name="Nature">
        <title>Evolution of pathogenicity and sexual reproduction in eight Candida genomes.</title>
        <authorList>
            <person name="Butler G."/>
            <person name="Rasmussen M.D."/>
            <person name="Lin M.F."/>
            <person name="Santos M.A."/>
            <person name="Sakthikumar S."/>
            <person name="Munro C.A."/>
            <person name="Rheinbay E."/>
            <person name="Grabherr M."/>
            <person name="Forche A."/>
            <person name="Reedy J.L."/>
            <person name="Agrafioti I."/>
            <person name="Arnaud M.B."/>
            <person name="Bates S."/>
            <person name="Brown A.J."/>
            <person name="Brunke S."/>
            <person name="Costanzo M.C."/>
            <person name="Fitzpatrick D.A."/>
            <person name="de Groot P.W."/>
            <person name="Harris D."/>
            <person name="Hoyer L.L."/>
            <person name="Hube B."/>
            <person name="Klis F.M."/>
            <person name="Kodira C."/>
            <person name="Lennard N."/>
            <person name="Logue M.E."/>
            <person name="Martin R."/>
            <person name="Neiman A.M."/>
            <person name="Nikolaou E."/>
            <person name="Quail M.A."/>
            <person name="Quinn J."/>
            <person name="Santos M.C."/>
            <person name="Schmitzberger F.F."/>
            <person name="Sherlock G."/>
            <person name="Shah P."/>
            <person name="Silverstein K.A."/>
            <person name="Skrzypek M.S."/>
            <person name="Soll D."/>
            <person name="Staggs R."/>
            <person name="Stansfield I."/>
            <person name="Stumpf M.P."/>
            <person name="Sudbery P.E."/>
            <person name="Srikantha T."/>
            <person name="Zeng Q."/>
            <person name="Berman J."/>
            <person name="Berriman M."/>
            <person name="Heitman J."/>
            <person name="Gow N.A."/>
            <person name="Lorenz M.C."/>
            <person name="Birren B.W."/>
            <person name="Kellis M."/>
            <person name="Cuomo C.A."/>
        </authorList>
    </citation>
    <scope>NUCLEOTIDE SEQUENCE [LARGE SCALE GENOMIC DNA]</scope>
    <source>
        <strain evidence="12">ATCC 11503 / BCRC 21390 / CBS 2605 / JCM 1781 / NBRC 1676 / NRRL YB-4239</strain>
    </source>
</reference>
<dbReference type="GO" id="GO:0018064">
    <property type="term" value="F:protein-L-histidine N-tele-methyltransferase activity"/>
    <property type="evidence" value="ECO:0007669"/>
    <property type="project" value="UniProtKB-EC"/>
</dbReference>
<dbReference type="GO" id="GO:0000027">
    <property type="term" value="P:ribosomal large subunit assembly"/>
    <property type="evidence" value="ECO:0007669"/>
    <property type="project" value="EnsemblFungi"/>
</dbReference>
<dbReference type="InterPro" id="IPR019410">
    <property type="entry name" value="Methyltransf_16"/>
</dbReference>
<dbReference type="Proteomes" id="UP000001996">
    <property type="component" value="Unassembled WGS sequence"/>
</dbReference>
<accession>A5DSI5</accession>
<keyword evidence="5" id="KW-0489">Methyltransferase</keyword>
<evidence type="ECO:0000256" key="6">
    <source>
        <dbReference type="ARBA" id="ARBA00022679"/>
    </source>
</evidence>
<dbReference type="GO" id="GO:0045903">
    <property type="term" value="P:positive regulation of translational fidelity"/>
    <property type="evidence" value="ECO:0007669"/>
    <property type="project" value="EnsemblFungi"/>
</dbReference>
<dbReference type="GO" id="GO:0005737">
    <property type="term" value="C:cytoplasm"/>
    <property type="evidence" value="ECO:0007669"/>
    <property type="project" value="UniProtKB-SubCell"/>
</dbReference>
<dbReference type="GO" id="GO:0032259">
    <property type="term" value="P:methylation"/>
    <property type="evidence" value="ECO:0007669"/>
    <property type="project" value="UniProtKB-KW"/>
</dbReference>